<reference evidence="1 2" key="1">
    <citation type="journal article" date="2015" name="Biotechnol. Bioeng.">
        <title>Genome sequence and phenotypic characterization of Caulobacter segnis.</title>
        <authorList>
            <person name="Patel S."/>
            <person name="Fletcher B."/>
            <person name="Scott D.C."/>
            <person name="Ely B."/>
        </authorList>
    </citation>
    <scope>NUCLEOTIDE SEQUENCE [LARGE SCALE GENOMIC DNA]</scope>
    <source>
        <strain evidence="1 2">ERI-2</strain>
    </source>
</reference>
<dbReference type="PATRIC" id="fig|1538.10.peg.1544"/>
<dbReference type="EMBL" id="LITT01000010">
    <property type="protein sequence ID" value="OAA90733.1"/>
    <property type="molecule type" value="Genomic_DNA"/>
</dbReference>
<proteinExistence type="predicted"/>
<protein>
    <submittedName>
        <fullName evidence="1">Uncharacterized protein</fullName>
    </submittedName>
</protein>
<gene>
    <name evidence="1" type="ORF">WY13_01037</name>
</gene>
<name>A0A166RED4_9CLOT</name>
<comment type="caution">
    <text evidence="1">The sequence shown here is derived from an EMBL/GenBank/DDBJ whole genome shotgun (WGS) entry which is preliminary data.</text>
</comment>
<evidence type="ECO:0000313" key="2">
    <source>
        <dbReference type="Proteomes" id="UP000077407"/>
    </source>
</evidence>
<accession>A0A166RED4</accession>
<dbReference type="AlphaFoldDB" id="A0A166RED4"/>
<organism evidence="1 2">
    <name type="scientific">Clostridium ljungdahlii</name>
    <dbReference type="NCBI Taxonomy" id="1538"/>
    <lineage>
        <taxon>Bacteria</taxon>
        <taxon>Bacillati</taxon>
        <taxon>Bacillota</taxon>
        <taxon>Clostridia</taxon>
        <taxon>Eubacteriales</taxon>
        <taxon>Clostridiaceae</taxon>
        <taxon>Clostridium</taxon>
    </lineage>
</organism>
<dbReference type="Proteomes" id="UP000077407">
    <property type="component" value="Unassembled WGS sequence"/>
</dbReference>
<evidence type="ECO:0000313" key="1">
    <source>
        <dbReference type="EMBL" id="OAA90733.1"/>
    </source>
</evidence>
<sequence length="168" mass="19686">MKQVENFDPRDKMFHFVLDQYSCYRRKTGICSLDDITIQELFNCESYIGECNESSIKYCRGMAKLFLDNKFSTPADIYLNKKCGHYCCSGGQHRVCVVAHLLKKGAQVKLNANFTEQEGSCRYCLIQEDYAQKEKRLSILVRILKIGEYKTIRNARQNYEEHECMYIL</sequence>